<dbReference type="GO" id="GO:0004806">
    <property type="term" value="F:triacylglycerol lipase activity"/>
    <property type="evidence" value="ECO:0007669"/>
    <property type="project" value="TreeGrafter"/>
</dbReference>
<dbReference type="PANTHER" id="PTHR48081">
    <property type="entry name" value="AB HYDROLASE SUPERFAMILY PROTEIN C4A8.06C"/>
    <property type="match status" value="1"/>
</dbReference>
<gene>
    <name evidence="4" type="ORF">AB1Y20_011527</name>
</gene>
<feature type="region of interest" description="Disordered" evidence="2">
    <location>
        <begin position="1"/>
        <end position="27"/>
    </location>
</feature>
<evidence type="ECO:0000313" key="4">
    <source>
        <dbReference type="EMBL" id="KAL1499319.1"/>
    </source>
</evidence>
<feature type="domain" description="Alpha/beta hydrolase fold-3" evidence="3">
    <location>
        <begin position="186"/>
        <end position="436"/>
    </location>
</feature>
<accession>A0AB34IIU7</accession>
<keyword evidence="5" id="KW-1185">Reference proteome</keyword>
<reference evidence="4 5" key="1">
    <citation type="journal article" date="2024" name="Science">
        <title>Giant polyketide synthase enzymes in the biosynthesis of giant marine polyether toxins.</title>
        <authorList>
            <person name="Fallon T.R."/>
            <person name="Shende V.V."/>
            <person name="Wierzbicki I.H."/>
            <person name="Pendleton A.L."/>
            <person name="Watervoot N.F."/>
            <person name="Auber R.P."/>
            <person name="Gonzalez D.J."/>
            <person name="Wisecaver J.H."/>
            <person name="Moore B.S."/>
        </authorList>
    </citation>
    <scope>NUCLEOTIDE SEQUENCE [LARGE SCALE GENOMIC DNA]</scope>
    <source>
        <strain evidence="4 5">12B1</strain>
    </source>
</reference>
<name>A0AB34IIU7_PRYPA</name>
<dbReference type="InterPro" id="IPR013094">
    <property type="entry name" value="AB_hydrolase_3"/>
</dbReference>
<dbReference type="PANTHER" id="PTHR48081:SF30">
    <property type="entry name" value="ACETYL-HYDROLASE LIPR-RELATED"/>
    <property type="match status" value="1"/>
</dbReference>
<comment type="caution">
    <text evidence="4">The sequence shown here is derived from an EMBL/GenBank/DDBJ whole genome shotgun (WGS) entry which is preliminary data.</text>
</comment>
<organism evidence="4 5">
    <name type="scientific">Prymnesium parvum</name>
    <name type="common">Toxic golden alga</name>
    <dbReference type="NCBI Taxonomy" id="97485"/>
    <lineage>
        <taxon>Eukaryota</taxon>
        <taxon>Haptista</taxon>
        <taxon>Haptophyta</taxon>
        <taxon>Prymnesiophyceae</taxon>
        <taxon>Prymnesiales</taxon>
        <taxon>Prymnesiaceae</taxon>
        <taxon>Prymnesium</taxon>
    </lineage>
</organism>
<evidence type="ECO:0000259" key="3">
    <source>
        <dbReference type="Pfam" id="PF07859"/>
    </source>
</evidence>
<keyword evidence="1" id="KW-0378">Hydrolase</keyword>
<evidence type="ECO:0000313" key="5">
    <source>
        <dbReference type="Proteomes" id="UP001515480"/>
    </source>
</evidence>
<dbReference type="InterPro" id="IPR050300">
    <property type="entry name" value="GDXG_lipolytic_enzyme"/>
</dbReference>
<dbReference type="Gene3D" id="3.40.50.1820">
    <property type="entry name" value="alpha/beta hydrolase"/>
    <property type="match status" value="1"/>
</dbReference>
<dbReference type="Pfam" id="PF07859">
    <property type="entry name" value="Abhydrolase_3"/>
    <property type="match status" value="1"/>
</dbReference>
<dbReference type="AlphaFoldDB" id="A0AB34IIU7"/>
<sequence length="500" mass="52660">MLSDLGRELPPSAASQETDASSSSDLDSADSLQLVHRCHKDALASLRASHRQQLLLHRLALALLLLLLLLSLPSPPPPPPPPPPLSRASPSRHLVPSLSTRLCQQRVHAESTGAAPPHTARPLRFTPADAKRHRVFRGVAFVRLPAGVATDAWPCGGAACAEARGGGRGFAYLWVPARAARNATRLLYLHGGSWYTGSPEEMSYAPFCAKLAALTGLPLLAVDYPLLPHGTVDSVLPQVGRAARWLATHEPLDVLADPSLARPSAPRDAPPLVVMGDSSGGGSAASALLAQASDAGLPRAGGARLSAAVLFSPWLNLACDTPSYSSQAFCAVQEESGGAPSLHLTGDVAFPLTPARNSAEFLLNGKEYAGSRSVYDPLANPLYAPRGVLARLPPVQIHTGMPEVLSAEAAIFATNLAAAGGSAELHLYDGMWHVFPQYFDGCGEEDNESLLFASVALNRTAAFLSAVRKFGGAHPTPNGVPRTMLHYEYPQGFDTTTVLT</sequence>
<dbReference type="InterPro" id="IPR029058">
    <property type="entry name" value="AB_hydrolase_fold"/>
</dbReference>
<protein>
    <recommendedName>
        <fullName evidence="3">Alpha/beta hydrolase fold-3 domain-containing protein</fullName>
    </recommendedName>
</protein>
<proteinExistence type="predicted"/>
<evidence type="ECO:0000256" key="1">
    <source>
        <dbReference type="ARBA" id="ARBA00022801"/>
    </source>
</evidence>
<dbReference type="Proteomes" id="UP001515480">
    <property type="component" value="Unassembled WGS sequence"/>
</dbReference>
<dbReference type="EMBL" id="JBGBPQ010000025">
    <property type="protein sequence ID" value="KAL1499319.1"/>
    <property type="molecule type" value="Genomic_DNA"/>
</dbReference>
<dbReference type="SUPFAM" id="SSF53474">
    <property type="entry name" value="alpha/beta-Hydrolases"/>
    <property type="match status" value="1"/>
</dbReference>
<evidence type="ECO:0000256" key="2">
    <source>
        <dbReference type="SAM" id="MobiDB-lite"/>
    </source>
</evidence>